<dbReference type="EMBL" id="JAPTHD010000001">
    <property type="protein sequence ID" value="MDV5822945.1"/>
    <property type="molecule type" value="Genomic_DNA"/>
</dbReference>
<dbReference type="Proteomes" id="UP001185984">
    <property type="component" value="Unassembled WGS sequence"/>
</dbReference>
<accession>A0ABU3ZTW0</accession>
<protein>
    <recommendedName>
        <fullName evidence="3">YCII-related domain-containing protein</fullName>
    </recommendedName>
</protein>
<evidence type="ECO:0008006" key="3">
    <source>
        <dbReference type="Google" id="ProtNLM"/>
    </source>
</evidence>
<organism evidence="1 2">
    <name type="scientific">Sphingobium naphthae</name>
    <dbReference type="NCBI Taxonomy" id="1886786"/>
    <lineage>
        <taxon>Bacteria</taxon>
        <taxon>Pseudomonadati</taxon>
        <taxon>Pseudomonadota</taxon>
        <taxon>Alphaproteobacteria</taxon>
        <taxon>Sphingomonadales</taxon>
        <taxon>Sphingomonadaceae</taxon>
        <taxon>Sphingobium</taxon>
    </lineage>
</organism>
<evidence type="ECO:0000313" key="1">
    <source>
        <dbReference type="EMBL" id="MDV5822945.1"/>
    </source>
</evidence>
<name>A0ABU3ZTW0_9SPHN</name>
<comment type="caution">
    <text evidence="1">The sequence shown here is derived from an EMBL/GenBank/DDBJ whole genome shotgun (WGS) entry which is preliminary data.</text>
</comment>
<gene>
    <name evidence="1" type="ORF">O0R41_04960</name>
</gene>
<sequence length="121" mass="12812">MPHFLAVYTMTPESLARFRALPQDEQDAVDAAGLPAWQAWEAAHARALPDRGGMVGKTMRVTRDGVAPAANDCCGYVVVEADSIEAAARLFEGHPHFTIFPGDGVDIMPFLTGPASCSPAG</sequence>
<proteinExistence type="predicted"/>
<evidence type="ECO:0000313" key="2">
    <source>
        <dbReference type="Proteomes" id="UP001185984"/>
    </source>
</evidence>
<dbReference type="RefSeq" id="WP_317516011.1">
    <property type="nucleotide sequence ID" value="NZ_JAPTHD010000001.1"/>
</dbReference>
<keyword evidence="2" id="KW-1185">Reference proteome</keyword>
<reference evidence="2" key="1">
    <citation type="journal article" date="2022" name="J Environ Chem Eng">
        <title>Biodegradation of petroleum oil using a constructed nonpathogenic and heavy metal-tolerant bacterial consortium isolated from marine sponges.</title>
        <authorList>
            <person name="Dechsakulwatana C."/>
            <person name="Rungsihiranrut A."/>
            <person name="Muangchinda C."/>
            <person name="Ningthoujam R."/>
            <person name="Klankeo P."/>
            <person name="Pinyakong O."/>
        </authorList>
    </citation>
    <scope>NUCLEOTIDE SEQUENCE [LARGE SCALE GENOMIC DNA]</scope>
    <source>
        <strain evidence="2">MO2-4</strain>
    </source>
</reference>